<feature type="region of interest" description="Disordered" evidence="2">
    <location>
        <begin position="199"/>
        <end position="228"/>
    </location>
</feature>
<feature type="compositionally biased region" description="Polar residues" evidence="2">
    <location>
        <begin position="205"/>
        <end position="223"/>
    </location>
</feature>
<evidence type="ECO:0000256" key="1">
    <source>
        <dbReference type="ARBA" id="ARBA00022500"/>
    </source>
</evidence>
<organism evidence="3 4">
    <name type="scientific">Desulfotalea psychrophila</name>
    <dbReference type="NCBI Taxonomy" id="84980"/>
    <lineage>
        <taxon>Bacteria</taxon>
        <taxon>Pseudomonadati</taxon>
        <taxon>Thermodesulfobacteriota</taxon>
        <taxon>Desulfobulbia</taxon>
        <taxon>Desulfobulbales</taxon>
        <taxon>Desulfocapsaceae</taxon>
        <taxon>Desulfotalea</taxon>
    </lineage>
</organism>
<evidence type="ECO:0000256" key="2">
    <source>
        <dbReference type="SAM" id="MobiDB-lite"/>
    </source>
</evidence>
<gene>
    <name evidence="3" type="ORF">JYU06_03550</name>
</gene>
<name>A0ABS3AUZ0_9BACT</name>
<sequence length="600" mass="64662">MSVDKAKKKIDKIFELTQERVAEEVGGLMGATMSMSDFSTRLISKEDFFDEPSGKLVFAEMQLSGEIEGDGCILVTVKDAIRLGGTLIMLPDNELEESVSSEDYSEEIEDSYGEIANIVAGAYTKTFEEMYSKNFRFIRKNLEVITPMKVDVESDKPIPNQSYYQVSAAMTLNDAEMGQLIVLVPAESFGLDVQENAEQDAVSDVTENGTTPEKATDENQPASDSDAALAGQTATNAKPFDVEKQKKRVDACLKESHARMGKELGDMLGTEVKLSEHTTRLVNKEDYFFDEASGKQILAHMDVVGDIAGKSYLYMSLKDAIFIGGTLIMLPPGELEKSVAGEDFNDDTEDAYGEIANIISGVYTKVFEEQYPDKIRFIKTGLEQIVPMKVDTESDAPMPDGSYYMATSRVSIGDKSLGNLQLLVPPSLFQLELLGEETAADDAQTVEKAKANVGGSGKADAGTDFGATGVRAAGGGEGGRTPEFVILSNDGGVCSTITAVLNKQGKAYKVLDYKESISDYLPGNVKAVFLVMATVDEQGLGVAIKISAASSLPLIAVGPEWTRTKVIKAVKYGVGDILLTPASEADIMEKINSVQAKMAA</sequence>
<dbReference type="SUPFAM" id="SSF103039">
    <property type="entry name" value="CheC-like"/>
    <property type="match status" value="2"/>
</dbReference>
<dbReference type="InterPro" id="IPR028976">
    <property type="entry name" value="CheC-like_sf"/>
</dbReference>
<keyword evidence="4" id="KW-1185">Reference proteome</keyword>
<keyword evidence="1" id="KW-0145">Chemotaxis</keyword>
<dbReference type="Proteomes" id="UP000717534">
    <property type="component" value="Unassembled WGS sequence"/>
</dbReference>
<comment type="caution">
    <text evidence="3">The sequence shown here is derived from an EMBL/GenBank/DDBJ whole genome shotgun (WGS) entry which is preliminary data.</text>
</comment>
<evidence type="ECO:0000313" key="3">
    <source>
        <dbReference type="EMBL" id="MBN4068581.1"/>
    </source>
</evidence>
<protein>
    <submittedName>
        <fullName evidence="3">Uncharacterized protein</fullName>
    </submittedName>
</protein>
<reference evidence="3 4" key="1">
    <citation type="submission" date="2021-02" db="EMBL/GenBank/DDBJ databases">
        <title>Activity-based single-cell genomes from oceanic crustal fluid captures similar information to metagenomic and metatranscriptomic surveys with orders of magnitude less sampling.</title>
        <authorList>
            <person name="D'Angelo T.S."/>
            <person name="Orcutt B.N."/>
        </authorList>
    </citation>
    <scope>NUCLEOTIDE SEQUENCE [LARGE SCALE GENOMIC DNA]</scope>
    <source>
        <strain evidence="3">AH-315-G02</strain>
    </source>
</reference>
<dbReference type="EMBL" id="JAFITO010000026">
    <property type="protein sequence ID" value="MBN4068581.1"/>
    <property type="molecule type" value="Genomic_DNA"/>
</dbReference>
<proteinExistence type="predicted"/>
<dbReference type="Gene3D" id="3.40.1550.10">
    <property type="entry name" value="CheC-like"/>
    <property type="match status" value="2"/>
</dbReference>
<evidence type="ECO:0000313" key="4">
    <source>
        <dbReference type="Proteomes" id="UP000717534"/>
    </source>
</evidence>
<accession>A0ABS3AUZ0</accession>